<evidence type="ECO:0000313" key="5">
    <source>
        <dbReference type="RefSeq" id="XP_033580414.1"/>
    </source>
</evidence>
<feature type="compositionally biased region" description="Polar residues" evidence="1">
    <location>
        <begin position="1"/>
        <end position="10"/>
    </location>
</feature>
<dbReference type="Pfam" id="PF13843">
    <property type="entry name" value="DDE_Tnp_1_7"/>
    <property type="match status" value="1"/>
</dbReference>
<protein>
    <recommendedName>
        <fullName evidence="2">PiggyBac transposable element-derived protein domain-containing protein</fullName>
    </recommendedName>
</protein>
<dbReference type="EMBL" id="MU003696">
    <property type="protein sequence ID" value="KAF2813450.1"/>
    <property type="molecule type" value="Genomic_DNA"/>
</dbReference>
<dbReference type="PANTHER" id="PTHR46599:SF3">
    <property type="entry name" value="PIGGYBAC TRANSPOSABLE ELEMENT-DERIVED PROTEIN 4"/>
    <property type="match status" value="1"/>
</dbReference>
<evidence type="ECO:0000256" key="1">
    <source>
        <dbReference type="SAM" id="MobiDB-lite"/>
    </source>
</evidence>
<evidence type="ECO:0000313" key="4">
    <source>
        <dbReference type="Proteomes" id="UP000504636"/>
    </source>
</evidence>
<dbReference type="InterPro" id="IPR029526">
    <property type="entry name" value="PGBD"/>
</dbReference>
<reference evidence="3 5" key="1">
    <citation type="journal article" date="2020" name="Stud. Mycol.">
        <title>101 Dothideomycetes genomes: a test case for predicting lifestyles and emergence of pathogens.</title>
        <authorList>
            <person name="Haridas S."/>
            <person name="Albert R."/>
            <person name="Binder M."/>
            <person name="Bloem J."/>
            <person name="Labutti K."/>
            <person name="Salamov A."/>
            <person name="Andreopoulos B."/>
            <person name="Baker S."/>
            <person name="Barry K."/>
            <person name="Bills G."/>
            <person name="Bluhm B."/>
            <person name="Cannon C."/>
            <person name="Castanera R."/>
            <person name="Culley D."/>
            <person name="Daum C."/>
            <person name="Ezra D."/>
            <person name="Gonzalez J."/>
            <person name="Henrissat B."/>
            <person name="Kuo A."/>
            <person name="Liang C."/>
            <person name="Lipzen A."/>
            <person name="Lutzoni F."/>
            <person name="Magnuson J."/>
            <person name="Mondo S."/>
            <person name="Nolan M."/>
            <person name="Ohm R."/>
            <person name="Pangilinan J."/>
            <person name="Park H.-J."/>
            <person name="Ramirez L."/>
            <person name="Alfaro M."/>
            <person name="Sun H."/>
            <person name="Tritt A."/>
            <person name="Yoshinaga Y."/>
            <person name="Zwiers L.-H."/>
            <person name="Turgeon B."/>
            <person name="Goodwin S."/>
            <person name="Spatafora J."/>
            <person name="Crous P."/>
            <person name="Grigoriev I."/>
        </authorList>
    </citation>
    <scope>NUCLEOTIDE SEQUENCE</scope>
    <source>
        <strain evidence="3 5">CBS 304.34</strain>
    </source>
</reference>
<sequence>MSTVHDSQSSVEKHRKRPATTATGYTQTIRMFGDGPRAWLPIPDLIDEYNHCMSAVDHADQYRSNYNTIRVHRKTWKPLFHFLLDTAVDNTFLLSTYKPPPGNRGSREQSHKQYRRDLRDALFESSVRPREPNKTQRRKSTKDIVWRPVEEHQHKRVWRKQVFCSACIEAKRPTTTPHRAARKPLANLFANSTMKKREDSDGWKRRTRPPRTSWGCTVCRIPFCTRGTCWGEHLARLNTKD</sequence>
<proteinExistence type="predicted"/>
<feature type="compositionally biased region" description="Basic and acidic residues" evidence="1">
    <location>
        <begin position="123"/>
        <end position="134"/>
    </location>
</feature>
<dbReference type="GeneID" id="54462762"/>
<accession>A0A6A6YXD7</accession>
<dbReference type="PANTHER" id="PTHR46599">
    <property type="entry name" value="PIGGYBAC TRANSPOSABLE ELEMENT-DERIVED PROTEIN 4"/>
    <property type="match status" value="1"/>
</dbReference>
<feature type="region of interest" description="Disordered" evidence="1">
    <location>
        <begin position="1"/>
        <end position="24"/>
    </location>
</feature>
<dbReference type="Proteomes" id="UP000504636">
    <property type="component" value="Unplaced"/>
</dbReference>
<reference evidence="5" key="3">
    <citation type="submission" date="2025-04" db="UniProtKB">
        <authorList>
            <consortium name="RefSeq"/>
        </authorList>
    </citation>
    <scope>IDENTIFICATION</scope>
    <source>
        <strain evidence="5">CBS 304.34</strain>
    </source>
</reference>
<organism evidence="3">
    <name type="scientific">Mytilinidion resinicola</name>
    <dbReference type="NCBI Taxonomy" id="574789"/>
    <lineage>
        <taxon>Eukaryota</taxon>
        <taxon>Fungi</taxon>
        <taxon>Dikarya</taxon>
        <taxon>Ascomycota</taxon>
        <taxon>Pezizomycotina</taxon>
        <taxon>Dothideomycetes</taxon>
        <taxon>Pleosporomycetidae</taxon>
        <taxon>Mytilinidiales</taxon>
        <taxon>Mytilinidiaceae</taxon>
        <taxon>Mytilinidion</taxon>
    </lineage>
</organism>
<dbReference type="AlphaFoldDB" id="A0A6A6YXD7"/>
<feature type="domain" description="PiggyBac transposable element-derived protein" evidence="2">
    <location>
        <begin position="41"/>
        <end position="91"/>
    </location>
</feature>
<keyword evidence="4" id="KW-1185">Reference proteome</keyword>
<evidence type="ECO:0000313" key="3">
    <source>
        <dbReference type="EMBL" id="KAF2813450.1"/>
    </source>
</evidence>
<name>A0A6A6YXD7_9PEZI</name>
<feature type="region of interest" description="Disordered" evidence="1">
    <location>
        <begin position="123"/>
        <end position="142"/>
    </location>
</feature>
<reference evidence="5" key="2">
    <citation type="submission" date="2020-04" db="EMBL/GenBank/DDBJ databases">
        <authorList>
            <consortium name="NCBI Genome Project"/>
        </authorList>
    </citation>
    <scope>NUCLEOTIDE SEQUENCE</scope>
    <source>
        <strain evidence="5">CBS 304.34</strain>
    </source>
</reference>
<evidence type="ECO:0000259" key="2">
    <source>
        <dbReference type="Pfam" id="PF13843"/>
    </source>
</evidence>
<gene>
    <name evidence="3 5" type="ORF">BDZ99DRAFT_474102</name>
</gene>
<dbReference type="OrthoDB" id="8300647at2759"/>
<dbReference type="RefSeq" id="XP_033580414.1">
    <property type="nucleotide sequence ID" value="XM_033721869.1"/>
</dbReference>